<dbReference type="GO" id="GO:0046872">
    <property type="term" value="F:metal ion binding"/>
    <property type="evidence" value="ECO:0007669"/>
    <property type="project" value="UniProtKB-KW"/>
</dbReference>
<keyword evidence="4" id="KW-0436">Ligase</keyword>
<dbReference type="SUPFAM" id="SSF52440">
    <property type="entry name" value="PreATP-grasp domain"/>
    <property type="match status" value="1"/>
</dbReference>
<keyword evidence="3" id="KW-0055">Arginine biosynthesis</keyword>
<evidence type="ECO:0000256" key="11">
    <source>
        <dbReference type="ARBA" id="ARBA00022975"/>
    </source>
</evidence>
<name>B3QRR2_CHLT3</name>
<dbReference type="Gene3D" id="3.30.470.20">
    <property type="entry name" value="ATP-grasp fold, B domain"/>
    <property type="match status" value="1"/>
</dbReference>
<dbReference type="InterPro" id="IPR058047">
    <property type="entry name" value="CPSase_preATP-grasp"/>
</dbReference>
<evidence type="ECO:0000256" key="12">
    <source>
        <dbReference type="ARBA" id="ARBA00023211"/>
    </source>
</evidence>
<dbReference type="PROSITE" id="PS00867">
    <property type="entry name" value="CPSASE_2"/>
    <property type="match status" value="1"/>
</dbReference>
<dbReference type="PANTHER" id="PTHR11405">
    <property type="entry name" value="CARBAMOYLTRANSFERASE FAMILY MEMBER"/>
    <property type="match status" value="1"/>
</dbReference>
<protein>
    <submittedName>
        <fullName evidence="18">Carbamoyl-phosphate synthase L chain ATP-binding</fullName>
    </submittedName>
</protein>
<sequence>MSKEPTVLTTSENPVLAHPLSGKLSKEYLLKAKRLGFSDLQLAHIFKVTQHDIRQLRKFYGVESVYKTVDTCAAEFDAKTPYHYSTYEFENESVASNKPKVVILGGGPNRIGQGIEFDYCCVQAVFALKEAGYEAIMINCNPETVSTDYDIADKLYFEPLTFEDTMNILEHEKPIGVIVSFGGQTPLRLSTSLEKSGIKILGTSSEGIDVAEDRKKFGELLDRLNIPHPDYGIAASIDEALELTDRIGYPVLVRPSYVLGGRAMKIIYNDDSLREYIEQALVVSEEHPLLIDRFLEHAKEFDIDALADETDCVISGIMEHIEAAGVHSGDSTSVLPPYNASTTVIEQMKEYSRKMAQALGVVGLVNIQFAVQDEEVFVIEVNPRASRTVPFVCKATGLPIVKVACNLMLGEKLADVKGKYGLADCDHLDLKHLAVKEPVFPFSKFLKSGVYLGPEMRSTGEVMSLATGFGEAFAKSSLSTGMKLPTSGTVFISVSDADKNEHTIHVAKRLYGIGFDILATVGTSDHLKKYGIECRAVYKVGEGRPNIFDIIRLGKVQFIINTPRGEKARYDEEAIGAAAILSGVPFVTTVEAAEAAVMGIECIRQQNFEVKSLQEYVGYESK</sequence>
<dbReference type="PROSITE" id="PS50975">
    <property type="entry name" value="ATP_GRASP"/>
    <property type="match status" value="1"/>
</dbReference>
<dbReference type="FunFam" id="3.30.1490.20:FF:000001">
    <property type="entry name" value="Carbamoyl-phosphate synthase large chain"/>
    <property type="match status" value="1"/>
</dbReference>
<dbReference type="EMBL" id="CP001100">
    <property type="protein sequence ID" value="ACF13865.1"/>
    <property type="molecule type" value="Genomic_DNA"/>
</dbReference>
<keyword evidence="10" id="KW-0460">Magnesium</keyword>
<evidence type="ECO:0000256" key="4">
    <source>
        <dbReference type="ARBA" id="ARBA00022598"/>
    </source>
</evidence>
<dbReference type="GO" id="GO:0005737">
    <property type="term" value="C:cytoplasm"/>
    <property type="evidence" value="ECO:0007669"/>
    <property type="project" value="TreeGrafter"/>
</dbReference>
<keyword evidence="9 15" id="KW-0067">ATP-binding</keyword>
<dbReference type="AlphaFoldDB" id="B3QRR2"/>
<dbReference type="GO" id="GO:0044205">
    <property type="term" value="P:'de novo' UMP biosynthetic process"/>
    <property type="evidence" value="ECO:0007669"/>
    <property type="project" value="UniProtKB-UniPathway"/>
</dbReference>
<evidence type="ECO:0000256" key="15">
    <source>
        <dbReference type="PROSITE-ProRule" id="PRU00409"/>
    </source>
</evidence>
<dbReference type="InterPro" id="IPR033937">
    <property type="entry name" value="MGS_CPS_CarB"/>
</dbReference>
<evidence type="ECO:0000313" key="18">
    <source>
        <dbReference type="EMBL" id="ACF13865.1"/>
    </source>
</evidence>
<dbReference type="PRINTS" id="PR00098">
    <property type="entry name" value="CPSASE"/>
</dbReference>
<dbReference type="Pfam" id="PF02786">
    <property type="entry name" value="CPSase_L_D2"/>
    <property type="match status" value="1"/>
</dbReference>
<keyword evidence="6" id="KW-0479">Metal-binding</keyword>
<feature type="domain" description="MGS-like" evidence="17">
    <location>
        <begin position="482"/>
        <end position="622"/>
    </location>
</feature>
<dbReference type="SUPFAM" id="SSF56059">
    <property type="entry name" value="Glutathione synthetase ATP-binding domain-like"/>
    <property type="match status" value="1"/>
</dbReference>
<comment type="catalytic activity">
    <reaction evidence="13">
        <text>hydrogencarbonate + NH4(+) + 2 ATP = carbamoyl phosphate + 2 ADP + phosphate + 2 H(+)</text>
        <dbReference type="Rhea" id="RHEA:18029"/>
        <dbReference type="ChEBI" id="CHEBI:15378"/>
        <dbReference type="ChEBI" id="CHEBI:17544"/>
        <dbReference type="ChEBI" id="CHEBI:28938"/>
        <dbReference type="ChEBI" id="CHEBI:30616"/>
        <dbReference type="ChEBI" id="CHEBI:43474"/>
        <dbReference type="ChEBI" id="CHEBI:58228"/>
        <dbReference type="ChEBI" id="CHEBI:456216"/>
        <dbReference type="EC" id="6.3.4.16"/>
    </reaction>
</comment>
<dbReference type="FunFam" id="3.30.470.20:FF:000026">
    <property type="entry name" value="Carbamoyl-phosphate synthase large chain"/>
    <property type="match status" value="1"/>
</dbReference>
<keyword evidence="8 15" id="KW-0547">Nucleotide-binding</keyword>
<dbReference type="OrthoDB" id="9804197at2"/>
<dbReference type="STRING" id="517418.Ctha_1402"/>
<dbReference type="GO" id="GO:0006526">
    <property type="term" value="P:L-arginine biosynthetic process"/>
    <property type="evidence" value="ECO:0007669"/>
    <property type="project" value="UniProtKB-KW"/>
</dbReference>
<dbReference type="InterPro" id="IPR036897">
    <property type="entry name" value="CarbamoylP_synth_lsu_oligo_sf"/>
</dbReference>
<keyword evidence="5" id="KW-0028">Amino-acid biosynthesis</keyword>
<dbReference type="eggNOG" id="COG0458">
    <property type="taxonomic scope" value="Bacteria"/>
</dbReference>
<dbReference type="Proteomes" id="UP000001208">
    <property type="component" value="Chromosome"/>
</dbReference>
<dbReference type="Pfam" id="PF02142">
    <property type="entry name" value="MGS"/>
    <property type="match status" value="1"/>
</dbReference>
<keyword evidence="7" id="KW-0677">Repeat</keyword>
<dbReference type="GO" id="GO:0005524">
    <property type="term" value="F:ATP binding"/>
    <property type="evidence" value="ECO:0007669"/>
    <property type="project" value="UniProtKB-UniRule"/>
</dbReference>
<dbReference type="CDD" id="cd01424">
    <property type="entry name" value="MGS_CPS_II"/>
    <property type="match status" value="1"/>
</dbReference>
<dbReference type="NCBIfam" id="NF003671">
    <property type="entry name" value="PRK05294.1"/>
    <property type="match status" value="1"/>
</dbReference>
<dbReference type="InterPro" id="IPR011607">
    <property type="entry name" value="MGS-like_dom"/>
</dbReference>
<dbReference type="GO" id="GO:0004087">
    <property type="term" value="F:carbamoyl-phosphate synthase (ammonia) activity"/>
    <property type="evidence" value="ECO:0007669"/>
    <property type="project" value="UniProtKB-EC"/>
</dbReference>
<dbReference type="SMART" id="SM00851">
    <property type="entry name" value="MGS"/>
    <property type="match status" value="1"/>
</dbReference>
<dbReference type="FunFam" id="3.40.50.20:FF:000002">
    <property type="entry name" value="Carbamoyl-phosphate synthase large chain"/>
    <property type="match status" value="1"/>
</dbReference>
<dbReference type="InterPro" id="IPR005480">
    <property type="entry name" value="CPSase_lsu_oligo"/>
</dbReference>
<evidence type="ECO:0000256" key="7">
    <source>
        <dbReference type="ARBA" id="ARBA00022737"/>
    </source>
</evidence>
<evidence type="ECO:0000256" key="8">
    <source>
        <dbReference type="ARBA" id="ARBA00022741"/>
    </source>
</evidence>
<dbReference type="GO" id="GO:0006541">
    <property type="term" value="P:glutamine metabolic process"/>
    <property type="evidence" value="ECO:0007669"/>
    <property type="project" value="TreeGrafter"/>
</dbReference>
<evidence type="ECO:0000256" key="13">
    <source>
        <dbReference type="ARBA" id="ARBA00047359"/>
    </source>
</evidence>
<evidence type="ECO:0000256" key="10">
    <source>
        <dbReference type="ARBA" id="ARBA00022842"/>
    </source>
</evidence>
<keyword evidence="19" id="KW-1185">Reference proteome</keyword>
<dbReference type="InterPro" id="IPR011761">
    <property type="entry name" value="ATP-grasp"/>
</dbReference>
<evidence type="ECO:0000256" key="14">
    <source>
        <dbReference type="ARBA" id="ARBA00048816"/>
    </source>
</evidence>
<dbReference type="InterPro" id="IPR036914">
    <property type="entry name" value="MGS-like_dom_sf"/>
</dbReference>
<keyword evidence="11" id="KW-0665">Pyrimidine biosynthesis</keyword>
<dbReference type="GO" id="GO:0004088">
    <property type="term" value="F:carbamoyl-phosphate synthase (glutamine-hydrolyzing) activity"/>
    <property type="evidence" value="ECO:0007669"/>
    <property type="project" value="UniProtKB-EC"/>
</dbReference>
<dbReference type="InterPro" id="IPR013815">
    <property type="entry name" value="ATP_grasp_subdomain_1"/>
</dbReference>
<dbReference type="Gene3D" id="3.30.1490.20">
    <property type="entry name" value="ATP-grasp fold, A domain"/>
    <property type="match status" value="1"/>
</dbReference>
<evidence type="ECO:0000256" key="2">
    <source>
        <dbReference type="ARBA" id="ARBA00009799"/>
    </source>
</evidence>
<dbReference type="Gene3D" id="3.40.50.20">
    <property type="match status" value="1"/>
</dbReference>
<dbReference type="HOGENOM" id="CLU_000513_3_4_10"/>
<gene>
    <name evidence="18" type="ordered locus">Ctha_1402</name>
</gene>
<dbReference type="PROSITE" id="PS00866">
    <property type="entry name" value="CPSASE_1"/>
    <property type="match status" value="1"/>
</dbReference>
<evidence type="ECO:0000259" key="17">
    <source>
        <dbReference type="PROSITE" id="PS51855"/>
    </source>
</evidence>
<evidence type="ECO:0000313" key="19">
    <source>
        <dbReference type="Proteomes" id="UP000001208"/>
    </source>
</evidence>
<dbReference type="SUPFAM" id="SSF48108">
    <property type="entry name" value="Carbamoyl phosphate synthetase, large subunit connection domain"/>
    <property type="match status" value="1"/>
</dbReference>
<evidence type="ECO:0000256" key="6">
    <source>
        <dbReference type="ARBA" id="ARBA00022723"/>
    </source>
</evidence>
<reference evidence="18 19" key="1">
    <citation type="submission" date="2008-06" db="EMBL/GenBank/DDBJ databases">
        <title>Complete sequence of Chloroherpeton thalassium ATCC 35110.</title>
        <authorList>
            <consortium name="US DOE Joint Genome Institute"/>
            <person name="Lucas S."/>
            <person name="Copeland A."/>
            <person name="Lapidus A."/>
            <person name="Glavina del Rio T."/>
            <person name="Dalin E."/>
            <person name="Tice H."/>
            <person name="Bruce D."/>
            <person name="Goodwin L."/>
            <person name="Pitluck S."/>
            <person name="Schmutz J."/>
            <person name="Larimer F."/>
            <person name="Land M."/>
            <person name="Hauser L."/>
            <person name="Kyrpides N."/>
            <person name="Mikhailova N."/>
            <person name="Liu Z."/>
            <person name="Li T."/>
            <person name="Zhao F."/>
            <person name="Overmann J."/>
            <person name="Bryant D.A."/>
            <person name="Richardson P."/>
        </authorList>
    </citation>
    <scope>NUCLEOTIDE SEQUENCE [LARGE SCALE GENOMIC DNA]</scope>
    <source>
        <strain evidence="19">ATCC 35110 / GB-78</strain>
    </source>
</reference>
<dbReference type="SMART" id="SM01096">
    <property type="entry name" value="CPSase_L_D3"/>
    <property type="match status" value="1"/>
</dbReference>
<dbReference type="InterPro" id="IPR005483">
    <property type="entry name" value="CPSase_dom"/>
</dbReference>
<proteinExistence type="inferred from homology"/>
<comment type="pathway">
    <text evidence="1">Amino-acid biosynthesis; L-arginine biosynthesis; carbamoyl phosphate from bicarbonate: step 1/1.</text>
</comment>
<dbReference type="InterPro" id="IPR016185">
    <property type="entry name" value="PreATP-grasp_dom_sf"/>
</dbReference>
<evidence type="ECO:0000256" key="1">
    <source>
        <dbReference type="ARBA" id="ARBA00005077"/>
    </source>
</evidence>
<evidence type="ECO:0000256" key="5">
    <source>
        <dbReference type="ARBA" id="ARBA00022605"/>
    </source>
</evidence>
<dbReference type="PANTHER" id="PTHR11405:SF53">
    <property type="entry name" value="CARBAMOYL-PHOSPHATE SYNTHASE [AMMONIA], MITOCHONDRIAL"/>
    <property type="match status" value="1"/>
</dbReference>
<organism evidence="18 19">
    <name type="scientific">Chloroherpeton thalassium (strain ATCC 35110 / GB-78)</name>
    <dbReference type="NCBI Taxonomy" id="517418"/>
    <lineage>
        <taxon>Bacteria</taxon>
        <taxon>Pseudomonadati</taxon>
        <taxon>Chlorobiota</taxon>
        <taxon>Chlorobiia</taxon>
        <taxon>Chlorobiales</taxon>
        <taxon>Chloroherpetonaceae</taxon>
        <taxon>Chloroherpeton</taxon>
    </lineage>
</organism>
<evidence type="ECO:0000256" key="9">
    <source>
        <dbReference type="ARBA" id="ARBA00022840"/>
    </source>
</evidence>
<evidence type="ECO:0000256" key="3">
    <source>
        <dbReference type="ARBA" id="ARBA00022571"/>
    </source>
</evidence>
<dbReference type="PROSITE" id="PS51855">
    <property type="entry name" value="MGS"/>
    <property type="match status" value="1"/>
</dbReference>
<comment type="catalytic activity">
    <reaction evidence="14">
        <text>hydrogencarbonate + L-glutamine + 2 ATP + H2O = carbamoyl phosphate + L-glutamate + 2 ADP + phosphate + 2 H(+)</text>
        <dbReference type="Rhea" id="RHEA:18633"/>
        <dbReference type="ChEBI" id="CHEBI:15377"/>
        <dbReference type="ChEBI" id="CHEBI:15378"/>
        <dbReference type="ChEBI" id="CHEBI:17544"/>
        <dbReference type="ChEBI" id="CHEBI:29985"/>
        <dbReference type="ChEBI" id="CHEBI:30616"/>
        <dbReference type="ChEBI" id="CHEBI:43474"/>
        <dbReference type="ChEBI" id="CHEBI:58228"/>
        <dbReference type="ChEBI" id="CHEBI:58359"/>
        <dbReference type="ChEBI" id="CHEBI:456216"/>
        <dbReference type="EC" id="6.3.5.5"/>
    </reaction>
</comment>
<dbReference type="InterPro" id="IPR005479">
    <property type="entry name" value="CPAse_ATP-bd"/>
</dbReference>
<keyword evidence="12" id="KW-0464">Manganese</keyword>
<dbReference type="Pfam" id="PF25596">
    <property type="entry name" value="CPSase_L_D1"/>
    <property type="match status" value="1"/>
</dbReference>
<feature type="domain" description="ATP-grasp" evidence="16">
    <location>
        <begin position="218"/>
        <end position="409"/>
    </location>
</feature>
<comment type="similarity">
    <text evidence="2">Belongs to the CarB family.</text>
</comment>
<evidence type="ECO:0000259" key="16">
    <source>
        <dbReference type="PROSITE" id="PS50975"/>
    </source>
</evidence>
<dbReference type="Gene3D" id="1.10.1030.10">
    <property type="entry name" value="Carbamoyl-phosphate synthetase, large subunit oligomerisation domain"/>
    <property type="match status" value="1"/>
</dbReference>
<dbReference type="Gene3D" id="3.40.50.1380">
    <property type="entry name" value="Methylglyoxal synthase-like domain"/>
    <property type="match status" value="1"/>
</dbReference>
<dbReference type="UniPathway" id="UPA00070">
    <property type="reaction ID" value="UER00115"/>
</dbReference>
<dbReference type="SUPFAM" id="SSF52335">
    <property type="entry name" value="Methylglyoxal synthase-like"/>
    <property type="match status" value="1"/>
</dbReference>
<accession>B3QRR2</accession>
<dbReference type="KEGG" id="cts:Ctha_1402"/>